<dbReference type="PANTHER" id="PTHR34921:SF1">
    <property type="entry name" value="MEIOTIC RECOMBINATION PROTEIN REC114"/>
    <property type="match status" value="1"/>
</dbReference>
<protein>
    <submittedName>
        <fullName evidence="1">Meiotic recombination protein REC114-like protein</fullName>
    </submittedName>
</protein>
<accession>A0A2L2YWD8</accession>
<organism evidence="1">
    <name type="scientific">Parasteatoda tepidariorum</name>
    <name type="common">Common house spider</name>
    <name type="synonym">Achaearanea tepidariorum</name>
    <dbReference type="NCBI Taxonomy" id="114398"/>
    <lineage>
        <taxon>Eukaryota</taxon>
        <taxon>Metazoa</taxon>
        <taxon>Ecdysozoa</taxon>
        <taxon>Arthropoda</taxon>
        <taxon>Chelicerata</taxon>
        <taxon>Arachnida</taxon>
        <taxon>Araneae</taxon>
        <taxon>Araneomorphae</taxon>
        <taxon>Entelegynae</taxon>
        <taxon>Araneoidea</taxon>
        <taxon>Theridiidae</taxon>
        <taxon>Parasteatoda</taxon>
    </lineage>
</organism>
<dbReference type="PANTHER" id="PTHR34921">
    <property type="entry name" value="MEIOTIC RECOMBINATION PROTEIN REC114"/>
    <property type="match status" value="1"/>
</dbReference>
<proteinExistence type="evidence at transcript level"/>
<dbReference type="AlphaFoldDB" id="A0A2L2YWD8"/>
<name>A0A2L2YWD8_PARTP</name>
<reference evidence="1" key="1">
    <citation type="journal article" date="2016" name="Mol. Ecol. Resour.">
        <title>Evaluation of the impact of RNA preservation methods of spiders for de novo transcriptome assembly.</title>
        <authorList>
            <person name="Kono N."/>
            <person name="Nakamura H."/>
            <person name="Ito Y."/>
            <person name="Tomita M."/>
            <person name="Arakawa K."/>
        </authorList>
    </citation>
    <scope>NUCLEOTIDE SEQUENCE</scope>
    <source>
        <tissue evidence="1">Whole body</tissue>
    </source>
</reference>
<evidence type="ECO:0000313" key="1">
    <source>
        <dbReference type="EMBL" id="LAA12327.1"/>
    </source>
</evidence>
<dbReference type="OrthoDB" id="6479200at2759"/>
<dbReference type="Pfam" id="PF15165">
    <property type="entry name" value="REC114-like"/>
    <property type="match status" value="1"/>
</dbReference>
<dbReference type="EMBL" id="IAAA01060104">
    <property type="protein sequence ID" value="LAA12327.1"/>
    <property type="molecule type" value="mRNA"/>
</dbReference>
<dbReference type="InterPro" id="IPR029168">
    <property type="entry name" value="REC114L"/>
</dbReference>
<sequence length="205" mass="23732">MAACPKFTWPLKKYAKFLKNDEMKNFQDQDEETETMAVACNGGWKLYSGEKGDLFLSYLASDHLILTKQDVIMESFSLPCCKACLKGAARSDSILMLCKLQDGTVRRFRIQFDDHDNKKGSENRKQCTTLMKKFIRIDDYDDDDDSERQETVEINYALFDKMILRKSYAIDVPRENMQEILTLCMTDITFPSYVAEISKMLDSNN</sequence>